<feature type="chain" id="PRO_5035345275" description="Arginine biosynthesis bifunctional protein ArgJ beta chain" evidence="8">
    <location>
        <begin position="182"/>
        <end position="386"/>
    </location>
</feature>
<feature type="binding site" evidence="8">
    <location>
        <position position="148"/>
    </location>
    <ligand>
        <name>substrate</name>
    </ligand>
</feature>
<dbReference type="InterPro" id="IPR042195">
    <property type="entry name" value="ArgJ_beta_C"/>
</dbReference>
<name>A0A0C5BRX1_9MICO</name>
<dbReference type="Proteomes" id="UP000237966">
    <property type="component" value="Unassembled WGS sequence"/>
</dbReference>
<keyword evidence="4 8" id="KW-0963">Cytoplasm</keyword>
<dbReference type="FunFam" id="3.10.20.340:FF:000003">
    <property type="entry name" value="Arginine biosynthesis bifunctional protein ArgJ"/>
    <property type="match status" value="1"/>
</dbReference>
<evidence type="ECO:0000256" key="2">
    <source>
        <dbReference type="ARBA" id="ARBA00006774"/>
    </source>
</evidence>
<evidence type="ECO:0000256" key="8">
    <source>
        <dbReference type="HAMAP-Rule" id="MF_01106"/>
    </source>
</evidence>
<dbReference type="STRING" id="145458.APU90_01870"/>
<feature type="chain" id="PRO_5035345274" description="Arginine biosynthesis bifunctional protein ArgJ alpha chain" evidence="8">
    <location>
        <begin position="1"/>
        <end position="181"/>
    </location>
</feature>
<dbReference type="GeneID" id="93667446"/>
<dbReference type="Gene3D" id="3.60.70.12">
    <property type="entry name" value="L-amino peptidase D-ALA esterase/amidase"/>
    <property type="match status" value="1"/>
</dbReference>
<comment type="function">
    <text evidence="8">Catalyzes two activities which are involved in the cyclic version of arginine biosynthesis: the synthesis of N-acetylglutamate from glutamate and acetyl-CoA as the acetyl donor, and of ornithine by transacetylation between N(2)-acetylornithine and glutamate.</text>
</comment>
<feature type="binding site" evidence="8">
    <location>
        <position position="182"/>
    </location>
    <ligand>
        <name>substrate</name>
    </ligand>
</feature>
<dbReference type="Pfam" id="PF01960">
    <property type="entry name" value="ArgJ"/>
    <property type="match status" value="1"/>
</dbReference>
<feature type="site" description="Involved in the stabilization of negative charge on the oxyanion by the formation of the oxyanion hole" evidence="8">
    <location>
        <position position="109"/>
    </location>
</feature>
<dbReference type="InterPro" id="IPR016117">
    <property type="entry name" value="ArgJ-like_dom_sf"/>
</dbReference>
<keyword evidence="8" id="KW-0028">Amino-acid biosynthesis</keyword>
<reference evidence="10 12" key="2">
    <citation type="submission" date="2018-02" db="EMBL/GenBank/DDBJ databases">
        <title>Bacteriophage NCPPB3778 and a type I-E CRISPR drive the evolution of the US Biological Select Agent, Rathayibacter toxicus.</title>
        <authorList>
            <person name="Davis E.W.II."/>
            <person name="Tabima J.F."/>
            <person name="Weisberg A.J."/>
            <person name="Lopes L.D."/>
            <person name="Wiseman M.S."/>
            <person name="Wiseman M.S."/>
            <person name="Pupko T."/>
            <person name="Belcher M.S."/>
            <person name="Sechler A.J."/>
            <person name="Tancos M.A."/>
            <person name="Schroeder B.K."/>
            <person name="Murray T.D."/>
            <person name="Luster D.G."/>
            <person name="Schneider W.L."/>
            <person name="Rogers E."/>
            <person name="Andreote F.D."/>
            <person name="Grunwald N.J."/>
            <person name="Putnam M.L."/>
            <person name="Chang J.H."/>
        </authorList>
    </citation>
    <scope>NUCLEOTIDE SEQUENCE [LARGE SCALE GENOMIC DNA]</scope>
    <source>
        <strain evidence="10 12">FH99</strain>
    </source>
</reference>
<dbReference type="NCBIfam" id="NF003802">
    <property type="entry name" value="PRK05388.1"/>
    <property type="match status" value="1"/>
</dbReference>
<organism evidence="9 11">
    <name type="scientific">Rathayibacter toxicus</name>
    <dbReference type="NCBI Taxonomy" id="145458"/>
    <lineage>
        <taxon>Bacteria</taxon>
        <taxon>Bacillati</taxon>
        <taxon>Actinomycetota</taxon>
        <taxon>Actinomycetes</taxon>
        <taxon>Micrococcales</taxon>
        <taxon>Microbacteriaceae</taxon>
        <taxon>Rathayibacter</taxon>
    </lineage>
</organism>
<keyword evidence="11" id="KW-1185">Reference proteome</keyword>
<feature type="site" description="Involved in the stabilization of negative charge on the oxyanion by the formation of the oxyanion hole" evidence="8">
    <location>
        <position position="110"/>
    </location>
</feature>
<dbReference type="KEGG" id="rtc:APU90_01870"/>
<feature type="binding site" evidence="8">
    <location>
        <position position="262"/>
    </location>
    <ligand>
        <name>substrate</name>
    </ligand>
</feature>
<comment type="subunit">
    <text evidence="3 8">Heterotetramer of two alpha and two beta chains.</text>
</comment>
<dbReference type="HAMAP" id="MF_01106">
    <property type="entry name" value="ArgJ"/>
    <property type="match status" value="1"/>
</dbReference>
<dbReference type="PANTHER" id="PTHR23100:SF0">
    <property type="entry name" value="ARGININE BIOSYNTHESIS BIFUNCTIONAL PROTEIN ARGJ, MITOCHONDRIAL"/>
    <property type="match status" value="1"/>
</dbReference>
<dbReference type="KEGG" id="rtx:TI83_04605"/>
<dbReference type="GO" id="GO:0004042">
    <property type="term" value="F:L-glutamate N-acetyltransferase activity"/>
    <property type="evidence" value="ECO:0007669"/>
    <property type="project" value="UniProtKB-UniRule"/>
</dbReference>
<keyword evidence="5 8" id="KW-0808">Transferase</keyword>
<gene>
    <name evidence="8" type="primary">argJ</name>
    <name evidence="10" type="ORF">C5C51_04385</name>
    <name evidence="9" type="ORF">VT73_05265</name>
</gene>
<dbReference type="EC" id="2.3.1.35" evidence="8"/>
<evidence type="ECO:0000313" key="11">
    <source>
        <dbReference type="Proteomes" id="UP000052979"/>
    </source>
</evidence>
<dbReference type="OrthoDB" id="9804242at2"/>
<dbReference type="GO" id="GO:0005737">
    <property type="term" value="C:cytoplasm"/>
    <property type="evidence" value="ECO:0007669"/>
    <property type="project" value="UniProtKB-SubCell"/>
</dbReference>
<comment type="caution">
    <text evidence="9">The sequence shown here is derived from an EMBL/GenBank/DDBJ whole genome shotgun (WGS) entry which is preliminary data.</text>
</comment>
<dbReference type="GO" id="GO:0006526">
    <property type="term" value="P:L-arginine biosynthetic process"/>
    <property type="evidence" value="ECO:0007669"/>
    <property type="project" value="UniProtKB-UniRule"/>
</dbReference>
<dbReference type="GO" id="GO:0004358">
    <property type="term" value="F:L-glutamate N-acetyltransferase activity, acting on acetyl-L-ornithine as donor"/>
    <property type="evidence" value="ECO:0007669"/>
    <property type="project" value="UniProtKB-UniRule"/>
</dbReference>
<evidence type="ECO:0000256" key="1">
    <source>
        <dbReference type="ARBA" id="ARBA00004496"/>
    </source>
</evidence>
<dbReference type="EMBL" id="LBFI01000031">
    <property type="protein sequence ID" value="KKM45803.1"/>
    <property type="molecule type" value="Genomic_DNA"/>
</dbReference>
<keyword evidence="6 8" id="KW-0068">Autocatalytic cleavage</keyword>
<feature type="binding site" evidence="8">
    <location>
        <position position="381"/>
    </location>
    <ligand>
        <name>substrate</name>
    </ligand>
</feature>
<evidence type="ECO:0000313" key="10">
    <source>
        <dbReference type="EMBL" id="PPI15699.1"/>
    </source>
</evidence>
<dbReference type="PATRIC" id="fig|145458.7.peg.1062"/>
<dbReference type="EMBL" id="PSWU01000006">
    <property type="protein sequence ID" value="PPI15699.1"/>
    <property type="molecule type" value="Genomic_DNA"/>
</dbReference>
<reference evidence="9 11" key="1">
    <citation type="submission" date="2015-04" db="EMBL/GenBank/DDBJ databases">
        <title>Draft genome sequence of Rathayibacter toxicus strain FH-142 (AKA 70134 or CS 32), a Western Australian isolate.</title>
        <authorList>
            <consortium name="Consortium for Microbial Forensics and Genomics (microFORGE)"/>
            <person name="Knight B.M."/>
            <person name="Roberts D.P."/>
            <person name="Lin D."/>
            <person name="Hari K."/>
            <person name="Fletcher J."/>
            <person name="Melcher U."/>
            <person name="Blagden T."/>
            <person name="Luster D.G."/>
            <person name="Sechler A.J."/>
            <person name="Schneider W.L."/>
            <person name="Winegar R.A."/>
        </authorList>
    </citation>
    <scope>NUCLEOTIDE SEQUENCE [LARGE SCALE GENOMIC DNA]</scope>
    <source>
        <strain evidence="9 11">FH142</strain>
    </source>
</reference>
<dbReference type="PANTHER" id="PTHR23100">
    <property type="entry name" value="ARGININE BIOSYNTHESIS BIFUNCTIONAL PROTEIN ARGJ"/>
    <property type="match status" value="1"/>
</dbReference>
<comment type="subcellular location">
    <subcellularLocation>
        <location evidence="1 8">Cytoplasm</location>
    </subcellularLocation>
</comment>
<comment type="pathway">
    <text evidence="8">Amino-acid biosynthesis; L-arginine biosynthesis; N(2)-acetyl-L-ornithine from L-glutamate: step 1/4.</text>
</comment>
<dbReference type="eggNOG" id="COG1364">
    <property type="taxonomic scope" value="Bacteria"/>
</dbReference>
<comment type="pathway">
    <text evidence="8">Amino-acid biosynthesis; L-arginine biosynthesis; L-ornithine and N-acetyl-L-glutamate from L-glutamate and N(2)-acetyl-L-ornithine (cyclic): step 1/1.</text>
</comment>
<dbReference type="Gene3D" id="3.10.20.340">
    <property type="entry name" value="ArgJ beta chain, C-terminal domain"/>
    <property type="match status" value="1"/>
</dbReference>
<evidence type="ECO:0000256" key="7">
    <source>
        <dbReference type="ARBA" id="ARBA00023315"/>
    </source>
</evidence>
<dbReference type="InterPro" id="IPR002813">
    <property type="entry name" value="Arg_biosynth_ArgJ"/>
</dbReference>
<sequence length="386" mass="39543">MSITAAAGFTAAGVVAGLKTTGALDLAVVCNRGPVHNAAAVFTTNRCKANPVLWSEQVIADGTVSAVVLNSGGANCYTGASGFQVSHRTAELVAERLGVSAGDVLVCSTGLIGVPLDVTALSRGISEASAELAGDAAAGEAAARAIMTTDTVPKQASVRSDQGWTIGGMAKGAGMLAPGLATMLVLITTDAVLDSAELDHALRAATRVSFDRLDSDGCMSTNDTVALLASGASEVRPALEDFTAALTTVCLTLTAQLNTDAEGASHDVAIRVLNAATEEEAVVIARAVSRSTLFKAAIFGNDPNWGRVLAAVGTTDAQFDPYRIDVAMNGVQLCRAGEPDQSRDLVDLAPRQVTVDIDVHAGAATATVWTNDLTHDYVHENSVYSS</sequence>
<protein>
    <recommendedName>
        <fullName evidence="8">Arginine biosynthesis bifunctional protein ArgJ</fullName>
    </recommendedName>
    <domain>
        <recommendedName>
            <fullName evidence="8">Glutamate N-acetyltransferase</fullName>
            <ecNumber evidence="8">2.3.1.35</ecNumber>
        </recommendedName>
        <alternativeName>
            <fullName evidence="8">Ornithine acetyltransferase</fullName>
            <shortName evidence="8">OATase</shortName>
        </alternativeName>
        <alternativeName>
            <fullName evidence="8">Ornithine transacetylase</fullName>
        </alternativeName>
    </domain>
    <domain>
        <recommendedName>
            <fullName evidence="8">Amino-acid acetyltransferase</fullName>
            <ecNumber evidence="8">2.3.1.1</ecNumber>
        </recommendedName>
        <alternativeName>
            <fullName evidence="8">N-acetylglutamate synthase</fullName>
            <shortName evidence="8">AGSase</shortName>
        </alternativeName>
    </domain>
    <component>
        <recommendedName>
            <fullName evidence="8">Arginine biosynthesis bifunctional protein ArgJ alpha chain</fullName>
        </recommendedName>
    </component>
    <component>
        <recommendedName>
            <fullName evidence="8">Arginine biosynthesis bifunctional protein ArgJ beta chain</fullName>
        </recommendedName>
    </component>
</protein>
<feature type="binding site" evidence="8">
    <location>
        <position position="171"/>
    </location>
    <ligand>
        <name>substrate</name>
    </ligand>
</feature>
<dbReference type="AlphaFoldDB" id="A0A0C5BRX1"/>
<evidence type="ECO:0000256" key="3">
    <source>
        <dbReference type="ARBA" id="ARBA00011475"/>
    </source>
</evidence>
<dbReference type="RefSeq" id="WP_027692138.1">
    <property type="nucleotide sequence ID" value="NZ_CP010848.1"/>
</dbReference>
<feature type="binding site" evidence="8">
    <location>
        <position position="386"/>
    </location>
    <ligand>
        <name>substrate</name>
    </ligand>
</feature>
<comment type="similarity">
    <text evidence="2 8">Belongs to the ArgJ family.</text>
</comment>
<dbReference type="SUPFAM" id="SSF56266">
    <property type="entry name" value="DmpA/ArgJ-like"/>
    <property type="match status" value="1"/>
</dbReference>
<keyword evidence="8" id="KW-0055">Arginine biosynthesis</keyword>
<proteinExistence type="inferred from homology"/>
<feature type="active site" description="Nucleophile" evidence="8">
    <location>
        <position position="182"/>
    </location>
</feature>
<dbReference type="NCBIfam" id="TIGR00120">
    <property type="entry name" value="ArgJ"/>
    <property type="match status" value="1"/>
</dbReference>
<dbReference type="Proteomes" id="UP000052979">
    <property type="component" value="Unassembled WGS sequence"/>
</dbReference>
<comment type="catalytic activity">
    <reaction evidence="8">
        <text>N(2)-acetyl-L-ornithine + L-glutamate = N-acetyl-L-glutamate + L-ornithine</text>
        <dbReference type="Rhea" id="RHEA:15349"/>
        <dbReference type="ChEBI" id="CHEBI:29985"/>
        <dbReference type="ChEBI" id="CHEBI:44337"/>
        <dbReference type="ChEBI" id="CHEBI:46911"/>
        <dbReference type="ChEBI" id="CHEBI:57805"/>
        <dbReference type="EC" id="2.3.1.35"/>
    </reaction>
</comment>
<feature type="site" description="Cleavage; by autolysis" evidence="8">
    <location>
        <begin position="181"/>
        <end position="182"/>
    </location>
</feature>
<dbReference type="GO" id="GO:0006592">
    <property type="term" value="P:ornithine biosynthetic process"/>
    <property type="evidence" value="ECO:0007669"/>
    <property type="project" value="TreeGrafter"/>
</dbReference>
<keyword evidence="8" id="KW-0511">Multifunctional enzyme</keyword>
<accession>A0A0C5BRX1</accession>
<evidence type="ECO:0000256" key="6">
    <source>
        <dbReference type="ARBA" id="ARBA00022813"/>
    </source>
</evidence>
<evidence type="ECO:0000256" key="4">
    <source>
        <dbReference type="ARBA" id="ARBA00022490"/>
    </source>
</evidence>
<dbReference type="EC" id="2.3.1.1" evidence="8"/>
<dbReference type="UniPathway" id="UPA00068">
    <property type="reaction ID" value="UER00106"/>
</dbReference>
<dbReference type="CDD" id="cd02152">
    <property type="entry name" value="OAT"/>
    <property type="match status" value="1"/>
</dbReference>
<comment type="catalytic activity">
    <reaction evidence="8">
        <text>L-glutamate + acetyl-CoA = N-acetyl-L-glutamate + CoA + H(+)</text>
        <dbReference type="Rhea" id="RHEA:24292"/>
        <dbReference type="ChEBI" id="CHEBI:15378"/>
        <dbReference type="ChEBI" id="CHEBI:29985"/>
        <dbReference type="ChEBI" id="CHEBI:44337"/>
        <dbReference type="ChEBI" id="CHEBI:57287"/>
        <dbReference type="ChEBI" id="CHEBI:57288"/>
        <dbReference type="EC" id="2.3.1.1"/>
    </reaction>
</comment>
<evidence type="ECO:0000313" key="12">
    <source>
        <dbReference type="Proteomes" id="UP000237966"/>
    </source>
</evidence>
<evidence type="ECO:0000256" key="5">
    <source>
        <dbReference type="ARBA" id="ARBA00022679"/>
    </source>
</evidence>
<evidence type="ECO:0000313" key="9">
    <source>
        <dbReference type="EMBL" id="KKM45803.1"/>
    </source>
</evidence>
<keyword evidence="7 8" id="KW-0012">Acyltransferase</keyword>